<dbReference type="EMBL" id="CP043939">
    <property type="protein sequence ID" value="QER66731.1"/>
    <property type="molecule type" value="Genomic_DNA"/>
</dbReference>
<evidence type="ECO:0000313" key="2">
    <source>
        <dbReference type="Proteomes" id="UP000325295"/>
    </source>
</evidence>
<dbReference type="Proteomes" id="UP000325295">
    <property type="component" value="Chromosome"/>
</dbReference>
<gene>
    <name evidence="1" type="ORF">F0161_01850</name>
</gene>
<proteinExistence type="predicted"/>
<keyword evidence="2" id="KW-1185">Reference proteome</keyword>
<dbReference type="OrthoDB" id="1682277at2"/>
<evidence type="ECO:0000313" key="1">
    <source>
        <dbReference type="EMBL" id="QER66731.1"/>
    </source>
</evidence>
<organism evidence="1 2">
    <name type="scientific">Paucilactobacillus nenjiangensis</name>
    <dbReference type="NCBI Taxonomy" id="1296540"/>
    <lineage>
        <taxon>Bacteria</taxon>
        <taxon>Bacillati</taxon>
        <taxon>Bacillota</taxon>
        <taxon>Bacilli</taxon>
        <taxon>Lactobacillales</taxon>
        <taxon>Lactobacillaceae</taxon>
        <taxon>Paucilactobacillus</taxon>
    </lineage>
</organism>
<protein>
    <submittedName>
        <fullName evidence="1">Uncharacterized protein</fullName>
    </submittedName>
</protein>
<dbReference type="KEGG" id="lnn:F0161_01850"/>
<accession>A0A5P1X2P0</accession>
<dbReference type="AlphaFoldDB" id="A0A5P1X2P0"/>
<dbReference type="RefSeq" id="WP_138190518.1">
    <property type="nucleotide sequence ID" value="NZ_CP043939.1"/>
</dbReference>
<name>A0A5P1X2P0_9LACO</name>
<sequence length="114" mass="13011">MGKYTDEEIRNCKKVTLKIAGDYLGISPNAVGIGMRNNLLPIGLAIHNEEKDRRFSESWSYHIVAERLIAYNHGTISEIHVQNIEKGLDKIVEEFSNLKQELLFILSENEVPEN</sequence>
<reference evidence="1 2" key="1">
    <citation type="submission" date="2019-09" db="EMBL/GenBank/DDBJ databases">
        <title>Complete Genome Sequence of Lactobacillus nenjiangensis SH-Y15, isolated from sauerkraut.</title>
        <authorList>
            <person name="Yang H."/>
        </authorList>
    </citation>
    <scope>NUCLEOTIDE SEQUENCE [LARGE SCALE GENOMIC DNA]</scope>
    <source>
        <strain evidence="1 2">SH-Y15</strain>
    </source>
</reference>